<dbReference type="InterPro" id="IPR008477">
    <property type="entry name" value="TNFAIP8-like"/>
</dbReference>
<dbReference type="PANTHER" id="PTHR12757:SF1">
    <property type="entry name" value="PROTEIN SALIVARY GLANDS MARRED"/>
    <property type="match status" value="1"/>
</dbReference>
<sequence length="192" mass="22338">MEGFKARDIGLRAQKKILGRMANKNVAKVFIDDTSASILDNLYKLAKAHVSNLSWTGNKKEAEKLVKNIIKIIIKLAVLYRNNQFTNEEMKSAERFKFKFHSIAMAVISFYEVDFSYDRTYLIKHLRECFSCLQFLVERHLTDKSLARINHVFEFFSNPQFLDSTFKKDSEHRDILGKIVNDMNKALDSGEM</sequence>
<dbReference type="Pfam" id="PF05527">
    <property type="entry name" value="TNFAIP8"/>
    <property type="match status" value="1"/>
</dbReference>
<proteinExistence type="predicted"/>
<dbReference type="GO" id="GO:0005737">
    <property type="term" value="C:cytoplasm"/>
    <property type="evidence" value="ECO:0007669"/>
    <property type="project" value="TreeGrafter"/>
</dbReference>
<evidence type="ECO:0000313" key="1">
    <source>
        <dbReference type="EMBL" id="KAL0268229.1"/>
    </source>
</evidence>
<dbReference type="InterPro" id="IPR038355">
    <property type="entry name" value="TNFAIP8_sf"/>
</dbReference>
<accession>A0AAW2HEE0</accession>
<reference evidence="1" key="1">
    <citation type="journal article" date="2024" name="Gigascience">
        <title>Chromosome-level genome of the poultry shaft louse Menopon gallinae provides insight into the host-switching and adaptive evolution of parasitic lice.</title>
        <authorList>
            <person name="Xu Y."/>
            <person name="Ma L."/>
            <person name="Liu S."/>
            <person name="Liang Y."/>
            <person name="Liu Q."/>
            <person name="He Z."/>
            <person name="Tian L."/>
            <person name="Duan Y."/>
            <person name="Cai W."/>
            <person name="Li H."/>
            <person name="Song F."/>
        </authorList>
    </citation>
    <scope>NUCLEOTIDE SEQUENCE</scope>
    <source>
        <strain evidence="1">Cailab_2023a</strain>
    </source>
</reference>
<dbReference type="EMBL" id="JARGDH010000005">
    <property type="protein sequence ID" value="KAL0268229.1"/>
    <property type="molecule type" value="Genomic_DNA"/>
</dbReference>
<dbReference type="GO" id="GO:0042981">
    <property type="term" value="P:regulation of apoptotic process"/>
    <property type="evidence" value="ECO:0007669"/>
    <property type="project" value="InterPro"/>
</dbReference>
<comment type="caution">
    <text evidence="1">The sequence shown here is derived from an EMBL/GenBank/DDBJ whole genome shotgun (WGS) entry which is preliminary data.</text>
</comment>
<dbReference type="FunFam" id="1.20.1440.160:FF:000001">
    <property type="entry name" value="Tumor necrosis factor alpha-induced protein 8-like 1"/>
    <property type="match status" value="1"/>
</dbReference>
<dbReference type="PANTHER" id="PTHR12757">
    <property type="entry name" value="TUMOR NECROSIS FACTOR INDUCED PROTEIN"/>
    <property type="match status" value="1"/>
</dbReference>
<dbReference type="Gene3D" id="1.20.1440.160">
    <property type="entry name" value="Tumor necrosis factor alpha-induced protein 8-like"/>
    <property type="match status" value="1"/>
</dbReference>
<organism evidence="1">
    <name type="scientific">Menopon gallinae</name>
    <name type="common">poultry shaft louse</name>
    <dbReference type="NCBI Taxonomy" id="328185"/>
    <lineage>
        <taxon>Eukaryota</taxon>
        <taxon>Metazoa</taxon>
        <taxon>Ecdysozoa</taxon>
        <taxon>Arthropoda</taxon>
        <taxon>Hexapoda</taxon>
        <taxon>Insecta</taxon>
        <taxon>Pterygota</taxon>
        <taxon>Neoptera</taxon>
        <taxon>Paraneoptera</taxon>
        <taxon>Psocodea</taxon>
        <taxon>Troctomorpha</taxon>
        <taxon>Phthiraptera</taxon>
        <taxon>Amblycera</taxon>
        <taxon>Menoponidae</taxon>
        <taxon>Menopon</taxon>
    </lineage>
</organism>
<protein>
    <recommendedName>
        <fullName evidence="2">Tumor necrosis factor alpha-induced protein 8-like protein</fullName>
    </recommendedName>
</protein>
<dbReference type="AlphaFoldDB" id="A0AAW2HEE0"/>
<name>A0AAW2HEE0_9NEOP</name>
<gene>
    <name evidence="1" type="ORF">PYX00_010257</name>
</gene>
<evidence type="ECO:0008006" key="2">
    <source>
        <dbReference type="Google" id="ProtNLM"/>
    </source>
</evidence>